<keyword evidence="2" id="KW-0805">Transcription regulation</keyword>
<proteinExistence type="predicted"/>
<comment type="caution">
    <text evidence="10">The sequence shown here is derived from an EMBL/GenBank/DDBJ whole genome shotgun (WGS) entry which is preliminary data.</text>
</comment>
<dbReference type="Pfam" id="PF00486">
    <property type="entry name" value="Trans_reg_C"/>
    <property type="match status" value="1"/>
</dbReference>
<feature type="modified residue" description="4-aspartylphosphate" evidence="6">
    <location>
        <position position="55"/>
    </location>
</feature>
<dbReference type="Proteomes" id="UP000543642">
    <property type="component" value="Unassembled WGS sequence"/>
</dbReference>
<dbReference type="SMART" id="SM00448">
    <property type="entry name" value="REC"/>
    <property type="match status" value="1"/>
</dbReference>
<dbReference type="GO" id="GO:0006355">
    <property type="term" value="P:regulation of DNA-templated transcription"/>
    <property type="evidence" value="ECO:0007669"/>
    <property type="project" value="InterPro"/>
</dbReference>
<dbReference type="RefSeq" id="WP_183773701.1">
    <property type="nucleotide sequence ID" value="NZ_JACHFW010000006.1"/>
</dbReference>
<evidence type="ECO:0000256" key="5">
    <source>
        <dbReference type="ARBA" id="ARBA00024867"/>
    </source>
</evidence>
<evidence type="ECO:0000313" key="11">
    <source>
        <dbReference type="Proteomes" id="UP000543642"/>
    </source>
</evidence>
<dbReference type="Gene3D" id="3.40.50.2300">
    <property type="match status" value="1"/>
</dbReference>
<comment type="function">
    <text evidence="5">May play the central regulatory role in sporulation. It may be an element of the effector pathway responsible for the activation of sporulation genes in response to nutritional stress. Spo0A may act in concert with spo0H (a sigma factor) to control the expression of some genes that are critical to the sporulation process.</text>
</comment>
<dbReference type="InterPro" id="IPR001789">
    <property type="entry name" value="Sig_transdc_resp-reg_receiver"/>
</dbReference>
<dbReference type="CDD" id="cd00383">
    <property type="entry name" value="trans_reg_C"/>
    <property type="match status" value="1"/>
</dbReference>
<evidence type="ECO:0000256" key="4">
    <source>
        <dbReference type="ARBA" id="ARBA00023163"/>
    </source>
</evidence>
<dbReference type="InterPro" id="IPR001867">
    <property type="entry name" value="OmpR/PhoB-type_DNA-bd"/>
</dbReference>
<dbReference type="InterPro" id="IPR036388">
    <property type="entry name" value="WH-like_DNA-bd_sf"/>
</dbReference>
<dbReference type="GO" id="GO:0005829">
    <property type="term" value="C:cytosol"/>
    <property type="evidence" value="ECO:0007669"/>
    <property type="project" value="TreeGrafter"/>
</dbReference>
<feature type="domain" description="OmpR/PhoB-type" evidence="9">
    <location>
        <begin position="130"/>
        <end position="227"/>
    </location>
</feature>
<dbReference type="InterPro" id="IPR039420">
    <property type="entry name" value="WalR-like"/>
</dbReference>
<feature type="domain" description="Response regulatory" evidence="8">
    <location>
        <begin position="6"/>
        <end position="119"/>
    </location>
</feature>
<dbReference type="PROSITE" id="PS51755">
    <property type="entry name" value="OMPR_PHOB"/>
    <property type="match status" value="1"/>
</dbReference>
<reference evidence="10 11" key="1">
    <citation type="submission" date="2020-08" db="EMBL/GenBank/DDBJ databases">
        <title>Genomic Encyclopedia of Type Strains, Phase IV (KMG-IV): sequencing the most valuable type-strain genomes for metagenomic binning, comparative biology and taxonomic classification.</title>
        <authorList>
            <person name="Goeker M."/>
        </authorList>
    </citation>
    <scope>NUCLEOTIDE SEQUENCE [LARGE SCALE GENOMIC DNA]</scope>
    <source>
        <strain evidence="10 11">DSM 106146</strain>
    </source>
</reference>
<dbReference type="Gene3D" id="6.10.250.690">
    <property type="match status" value="1"/>
</dbReference>
<sequence length="227" mass="25144">MDKKGKILIVEDDKTIREELQMTLMAAGYEARIMEDFSDPAGSALAVKPDLILLDVNLPKKSGLAICEEIRQYSQVPVIFVTANNTPMDELNGMLRGGDDYVSKPYQLPVLLARIGAVLRRTFGNGAGAPQKTEYKGIVLDIAAACVCKGSKKCDLTKNEMKILHCLFEHPGDFVSRTDIIDYLWDNEVFIDDNTLSVNVTRIRNKLKSIGAGDFIETKRGLGYRIG</sequence>
<evidence type="ECO:0000259" key="8">
    <source>
        <dbReference type="PROSITE" id="PS50110"/>
    </source>
</evidence>
<dbReference type="Gene3D" id="1.10.10.10">
    <property type="entry name" value="Winged helix-like DNA-binding domain superfamily/Winged helix DNA-binding domain"/>
    <property type="match status" value="1"/>
</dbReference>
<dbReference type="SUPFAM" id="SSF52172">
    <property type="entry name" value="CheY-like"/>
    <property type="match status" value="1"/>
</dbReference>
<dbReference type="SUPFAM" id="SSF46894">
    <property type="entry name" value="C-terminal effector domain of the bipartite response regulators"/>
    <property type="match status" value="1"/>
</dbReference>
<dbReference type="Pfam" id="PF00072">
    <property type="entry name" value="Response_reg"/>
    <property type="match status" value="1"/>
</dbReference>
<evidence type="ECO:0000256" key="6">
    <source>
        <dbReference type="PROSITE-ProRule" id="PRU00169"/>
    </source>
</evidence>
<dbReference type="PANTHER" id="PTHR48111:SF43">
    <property type="entry name" value="STAGE 0 SPORULATION PROTEIN A HOMOLOG"/>
    <property type="match status" value="1"/>
</dbReference>
<feature type="DNA-binding region" description="OmpR/PhoB-type" evidence="7">
    <location>
        <begin position="130"/>
        <end position="227"/>
    </location>
</feature>
<dbReference type="GO" id="GO:0000156">
    <property type="term" value="F:phosphorelay response regulator activity"/>
    <property type="evidence" value="ECO:0007669"/>
    <property type="project" value="TreeGrafter"/>
</dbReference>
<name>A0A7W8M5V6_9FIRM</name>
<organism evidence="10 11">
    <name type="scientific">Catenibacillus scindens</name>
    <dbReference type="NCBI Taxonomy" id="673271"/>
    <lineage>
        <taxon>Bacteria</taxon>
        <taxon>Bacillati</taxon>
        <taxon>Bacillota</taxon>
        <taxon>Clostridia</taxon>
        <taxon>Lachnospirales</taxon>
        <taxon>Lachnospiraceae</taxon>
        <taxon>Catenibacillus</taxon>
    </lineage>
</organism>
<keyword evidence="6" id="KW-0597">Phosphoprotein</keyword>
<keyword evidence="11" id="KW-1185">Reference proteome</keyword>
<dbReference type="PANTHER" id="PTHR48111">
    <property type="entry name" value="REGULATOR OF RPOS"/>
    <property type="match status" value="1"/>
</dbReference>
<keyword evidence="4" id="KW-0804">Transcription</keyword>
<evidence type="ECO:0000256" key="2">
    <source>
        <dbReference type="ARBA" id="ARBA00023015"/>
    </source>
</evidence>
<evidence type="ECO:0000313" key="10">
    <source>
        <dbReference type="EMBL" id="MBB5264776.1"/>
    </source>
</evidence>
<dbReference type="PROSITE" id="PS50110">
    <property type="entry name" value="RESPONSE_REGULATORY"/>
    <property type="match status" value="1"/>
</dbReference>
<dbReference type="SMART" id="SM00862">
    <property type="entry name" value="Trans_reg_C"/>
    <property type="match status" value="1"/>
</dbReference>
<dbReference type="EMBL" id="JACHFW010000006">
    <property type="protein sequence ID" value="MBB5264776.1"/>
    <property type="molecule type" value="Genomic_DNA"/>
</dbReference>
<evidence type="ECO:0000256" key="3">
    <source>
        <dbReference type="ARBA" id="ARBA00023125"/>
    </source>
</evidence>
<keyword evidence="3 7" id="KW-0238">DNA-binding</keyword>
<dbReference type="GO" id="GO:0032993">
    <property type="term" value="C:protein-DNA complex"/>
    <property type="evidence" value="ECO:0007669"/>
    <property type="project" value="TreeGrafter"/>
</dbReference>
<evidence type="ECO:0000256" key="1">
    <source>
        <dbReference type="ARBA" id="ARBA00018672"/>
    </source>
</evidence>
<gene>
    <name evidence="10" type="ORF">HNP82_001904</name>
</gene>
<dbReference type="GO" id="GO:0000976">
    <property type="term" value="F:transcription cis-regulatory region binding"/>
    <property type="evidence" value="ECO:0007669"/>
    <property type="project" value="TreeGrafter"/>
</dbReference>
<dbReference type="AlphaFoldDB" id="A0A7W8M5V6"/>
<protein>
    <recommendedName>
        <fullName evidence="1">Stage 0 sporulation protein A homolog</fullName>
    </recommendedName>
</protein>
<dbReference type="InterPro" id="IPR011006">
    <property type="entry name" value="CheY-like_superfamily"/>
</dbReference>
<evidence type="ECO:0000259" key="9">
    <source>
        <dbReference type="PROSITE" id="PS51755"/>
    </source>
</evidence>
<accession>A0A7W8M5V6</accession>
<evidence type="ECO:0000256" key="7">
    <source>
        <dbReference type="PROSITE-ProRule" id="PRU01091"/>
    </source>
</evidence>
<dbReference type="InterPro" id="IPR016032">
    <property type="entry name" value="Sig_transdc_resp-reg_C-effctor"/>
</dbReference>